<organism evidence="2 3">
    <name type="scientific">Mycena chlorophos</name>
    <name type="common">Agaric fungus</name>
    <name type="synonym">Agaricus chlorophos</name>
    <dbReference type="NCBI Taxonomy" id="658473"/>
    <lineage>
        <taxon>Eukaryota</taxon>
        <taxon>Fungi</taxon>
        <taxon>Dikarya</taxon>
        <taxon>Basidiomycota</taxon>
        <taxon>Agaricomycotina</taxon>
        <taxon>Agaricomycetes</taxon>
        <taxon>Agaricomycetidae</taxon>
        <taxon>Agaricales</taxon>
        <taxon>Marasmiineae</taxon>
        <taxon>Mycenaceae</taxon>
        <taxon>Mycena</taxon>
    </lineage>
</organism>
<dbReference type="Pfam" id="PF18759">
    <property type="entry name" value="Plavaka"/>
    <property type="match status" value="1"/>
</dbReference>
<feature type="region of interest" description="Disordered" evidence="1">
    <location>
        <begin position="1110"/>
        <end position="1131"/>
    </location>
</feature>
<feature type="compositionally biased region" description="Pro residues" evidence="1">
    <location>
        <begin position="72"/>
        <end position="86"/>
    </location>
</feature>
<dbReference type="Proteomes" id="UP000815677">
    <property type="component" value="Unassembled WGS sequence"/>
</dbReference>
<feature type="compositionally biased region" description="Polar residues" evidence="1">
    <location>
        <begin position="895"/>
        <end position="907"/>
    </location>
</feature>
<proteinExistence type="predicted"/>
<keyword evidence="3" id="KW-1185">Reference proteome</keyword>
<feature type="compositionally biased region" description="Basic and acidic residues" evidence="1">
    <location>
        <begin position="756"/>
        <end position="768"/>
    </location>
</feature>
<sequence length="1512" mass="170199">MLGRAKTLCALCQKPLKNKTDAGKRAHDRVCPGFRALHEELVSLLHEHLSRAAAMASAPPAPLEDPIDLPMAPEPAIRPPSPPPQTRPSGLPNRRVRLPARFKDAAPPPAPRMRPGNAAALPQAETPAAPPMEQEPAILPTWIKTEPNMFGLYKVYPRRPTHDPDEKIAPGDLYEATCWMDIPGPDELPLPPEPWHYPFPNASVAHLMKYHIEEENANSINGMDRLVSFILQPSDEAQSDGVNIQDLPQPWSTKKFLDDLDNKGIEPLGVTDAWQQGSVKLKLPCAGVRQLEDHAPEFTVGIIHYRPLLDPIREVLSGPLFDKFHTTPFSLRFDPDFDVSSPDIVLDDDQTLRKTGLPPLPDRHEDVYAEIYTSSAMLEAYAKIPQPPPSLSPNDPVESIVVAIMEWSDATHLAQFGTADLWPAYTFFGNHSKAFRGRPTSNAGFHQAYFVKLPDTVRDAYREHYGKDMPDEVFTHLRRDLMHQIWELLLSDDFMDAYDNGIIIRCYDGLFRLVFPRFFIYGADYPEKVLLATLRSMGGRPCPRCFIQMSQIPQSGTANDKKRRANIRADDRHRQNTVERARKAIFEQGAAVSVESMLKENSWNAFSKLNTEKTPFNFYTMFVPDLLHEIELGVAKAIITHLLRMLAAFHNTDAFDERFRQIETFGRGTIRKFTHVSSLKHMAARNFEDILQCILPVVEGLFPRHQKLVDQLCFELAVWHGYAKLRMHTTSTIAFFRVATDDLLFSIRRFERESADVKTFETDREETRRKKAAAKGREWSTSDYAVADAAPAEKKGPGRQKNTVTSDALGMDGVGPLPATSEPLSAADPASTSSRPGSLKASTNSSEPVVAAGPSRNTRSRTPAITTSAPDSEAIPRPKTRLRGREALSEAPEPITTSELAPGSSKSLRFPPPRSKDATLLPVSANSASTTSEPPRIQTSAPANATSKQKSKSKSNGKLEKSFNLKTYKLHTVGDYPDSIVRYGTTDSTSTQVGELAHQLVKLLYRRTNKREHAIQIARLERRRRLMRAMWDRRARYKAREARLLASSAAAAGPGSEANAPATVNQASERRRRLRAHLDVKPNSKYRVYVPPEQHHYISDLKRSPIPLSEFGDDELDRDSDSDTDGPSLQSMDVCEKECDPALKVQWLMHARSFWLANCQFMKDFHIKLKTYFYHELEGTSYEGVLTDDQLAQVIVEKDVLYGHATMQVNYTTDDLCREQDVLNLRARRFFIVYSPDPTDCRYWYGEVLGIYHAYVSLVHQSARPRRIQFLWVRWFQRDRRHRCGLKAKRLPRVSYVPHEDPVAFGFLDPTDIVRGAHLIPAFHHGRTTEYLPTSVIRPESSGDKDWVYYYANMVVDRDMLMRYHDNVIGHRKIAPPPAEIATVKQVVQTDSSESENVAVDRATERQIIPRPLADAMISFMEVDQRDGAILAEKAVQMDRVGAEEDFEHLALEDNHDDDEEEAEGEEDADWRGHSDFESGDEDSNDGVDDDSGAGEVLAGEDAILHALGLAL</sequence>
<feature type="region of interest" description="Disordered" evidence="1">
    <location>
        <begin position="56"/>
        <end position="132"/>
    </location>
</feature>
<feature type="compositionally biased region" description="Polar residues" evidence="1">
    <location>
        <begin position="830"/>
        <end position="847"/>
    </location>
</feature>
<feature type="compositionally biased region" description="Acidic residues" evidence="1">
    <location>
        <begin position="1111"/>
        <end position="1124"/>
    </location>
</feature>
<evidence type="ECO:0000256" key="1">
    <source>
        <dbReference type="SAM" id="MobiDB-lite"/>
    </source>
</evidence>
<feature type="compositionally biased region" description="Polar residues" evidence="1">
    <location>
        <begin position="855"/>
        <end position="870"/>
    </location>
</feature>
<dbReference type="InterPro" id="IPR041078">
    <property type="entry name" value="Plavaka"/>
</dbReference>
<evidence type="ECO:0000313" key="3">
    <source>
        <dbReference type="Proteomes" id="UP000815677"/>
    </source>
</evidence>
<feature type="region of interest" description="Disordered" evidence="1">
    <location>
        <begin position="1048"/>
        <end position="1070"/>
    </location>
</feature>
<feature type="region of interest" description="Disordered" evidence="1">
    <location>
        <begin position="1451"/>
        <end position="1497"/>
    </location>
</feature>
<protein>
    <submittedName>
        <fullName evidence="2">Uncharacterized protein</fullName>
    </submittedName>
</protein>
<gene>
    <name evidence="2" type="ORF">MCHLO_14702</name>
</gene>
<feature type="region of interest" description="Disordered" evidence="1">
    <location>
        <begin position="554"/>
        <end position="573"/>
    </location>
</feature>
<feature type="region of interest" description="Disordered" evidence="1">
    <location>
        <begin position="756"/>
        <end position="959"/>
    </location>
</feature>
<feature type="compositionally biased region" description="Low complexity" evidence="1">
    <location>
        <begin position="113"/>
        <end position="127"/>
    </location>
</feature>
<feature type="compositionally biased region" description="Acidic residues" evidence="1">
    <location>
        <begin position="1455"/>
        <end position="1469"/>
    </location>
</feature>
<accession>A0ABQ0M4D8</accession>
<evidence type="ECO:0000313" key="2">
    <source>
        <dbReference type="EMBL" id="GAT58250.1"/>
    </source>
</evidence>
<feature type="compositionally biased region" description="Acidic residues" evidence="1">
    <location>
        <begin position="1478"/>
        <end position="1493"/>
    </location>
</feature>
<name>A0ABQ0M4D8_MYCCL</name>
<feature type="compositionally biased region" description="Polar residues" evidence="1">
    <location>
        <begin position="924"/>
        <end position="946"/>
    </location>
</feature>
<feature type="compositionally biased region" description="Low complexity" evidence="1">
    <location>
        <begin position="1048"/>
        <end position="1062"/>
    </location>
</feature>
<reference evidence="2" key="1">
    <citation type="submission" date="2014-09" db="EMBL/GenBank/DDBJ databases">
        <title>Genome sequence of the luminous mushroom Mycena chlorophos for searching fungal bioluminescence genes.</title>
        <authorList>
            <person name="Tanaka Y."/>
            <person name="Kasuga D."/>
            <person name="Oba Y."/>
            <person name="Hase S."/>
            <person name="Sato K."/>
            <person name="Oba Y."/>
            <person name="Sakakibara Y."/>
        </authorList>
    </citation>
    <scope>NUCLEOTIDE SEQUENCE</scope>
</reference>
<dbReference type="EMBL" id="DF849591">
    <property type="protein sequence ID" value="GAT58250.1"/>
    <property type="molecule type" value="Genomic_DNA"/>
</dbReference>